<dbReference type="Gene3D" id="3.30.710.10">
    <property type="entry name" value="Potassium Channel Kv1.1, Chain A"/>
    <property type="match status" value="1"/>
</dbReference>
<evidence type="ECO:0000259" key="3">
    <source>
        <dbReference type="Pfam" id="PF00651"/>
    </source>
</evidence>
<organism evidence="4 5">
    <name type="scientific">Bombus bifarius</name>
    <dbReference type="NCBI Taxonomy" id="103933"/>
    <lineage>
        <taxon>Eukaryota</taxon>
        <taxon>Metazoa</taxon>
        <taxon>Ecdysozoa</taxon>
        <taxon>Arthropoda</taxon>
        <taxon>Hexapoda</taxon>
        <taxon>Insecta</taxon>
        <taxon>Pterygota</taxon>
        <taxon>Neoptera</taxon>
        <taxon>Endopterygota</taxon>
        <taxon>Hymenoptera</taxon>
        <taxon>Apocrita</taxon>
        <taxon>Aculeata</taxon>
        <taxon>Apoidea</taxon>
        <taxon>Anthophila</taxon>
        <taxon>Apidae</taxon>
        <taxon>Bombus</taxon>
        <taxon>Pyrobombus</taxon>
    </lineage>
</organism>
<reference evidence="5" key="1">
    <citation type="submission" date="2025-08" db="UniProtKB">
        <authorList>
            <consortium name="RefSeq"/>
        </authorList>
    </citation>
    <scope>IDENTIFICATION</scope>
    <source>
        <tissue evidence="5">Muscle</tissue>
    </source>
</reference>
<feature type="domain" description="BTB" evidence="3">
    <location>
        <begin position="26"/>
        <end position="82"/>
    </location>
</feature>
<dbReference type="Pfam" id="PF00651">
    <property type="entry name" value="BTB"/>
    <property type="match status" value="1"/>
</dbReference>
<evidence type="ECO:0000313" key="4">
    <source>
        <dbReference type="Proteomes" id="UP000515164"/>
    </source>
</evidence>
<dbReference type="InterPro" id="IPR011333">
    <property type="entry name" value="SKP1/BTB/POZ_sf"/>
</dbReference>
<dbReference type="GeneID" id="117214962"/>
<protein>
    <submittedName>
        <fullName evidence="5">Uncharacterized protein LOC117214962 isoform X4</fullName>
    </submittedName>
</protein>
<evidence type="ECO:0000256" key="2">
    <source>
        <dbReference type="ARBA" id="ARBA00023242"/>
    </source>
</evidence>
<evidence type="ECO:0000256" key="1">
    <source>
        <dbReference type="ARBA" id="ARBA00004123"/>
    </source>
</evidence>
<dbReference type="AlphaFoldDB" id="A0A6P8NS31"/>
<dbReference type="GO" id="GO:0006357">
    <property type="term" value="P:regulation of transcription by RNA polymerase II"/>
    <property type="evidence" value="ECO:0007669"/>
    <property type="project" value="TreeGrafter"/>
</dbReference>
<dbReference type="RefSeq" id="XP_033317240.1">
    <property type="nucleotide sequence ID" value="XM_033461349.1"/>
</dbReference>
<dbReference type="Proteomes" id="UP000515164">
    <property type="component" value="Unplaced"/>
</dbReference>
<dbReference type="InterPro" id="IPR051095">
    <property type="entry name" value="Dros_DevTransReg"/>
</dbReference>
<dbReference type="PANTHER" id="PTHR23110:SF109">
    <property type="entry name" value="FI07618P-RELATED"/>
    <property type="match status" value="1"/>
</dbReference>
<comment type="subcellular location">
    <subcellularLocation>
        <location evidence="1">Nucleus</location>
    </subcellularLocation>
</comment>
<dbReference type="PANTHER" id="PTHR23110">
    <property type="entry name" value="BTB DOMAIN TRANSCRIPTION FACTOR"/>
    <property type="match status" value="1"/>
</dbReference>
<evidence type="ECO:0000313" key="5">
    <source>
        <dbReference type="RefSeq" id="XP_033317240.1"/>
    </source>
</evidence>
<dbReference type="GO" id="GO:0005634">
    <property type="term" value="C:nucleus"/>
    <property type="evidence" value="ECO:0007669"/>
    <property type="project" value="UniProtKB-SubCell"/>
</dbReference>
<proteinExistence type="predicted"/>
<dbReference type="InterPro" id="IPR000210">
    <property type="entry name" value="BTB/POZ_dom"/>
</dbReference>
<dbReference type="SUPFAM" id="SSF54695">
    <property type="entry name" value="POZ domain"/>
    <property type="match status" value="1"/>
</dbReference>
<sequence>MDILFTTCEEHLLNTKEILQRDLDQEPVIFFKDLNFEILKAMVEFMYCGETTIPYQLLSPLLTATKTFKVKELTTVVDAMMSSNVGNFEINTNMDKKVTESEIINSTCNNTDHIDVQCDELVNDECFVLCNESNSDVNSSENQSLEDIDECEESSMSLSQSCLQQIEEDFAQYKFEGTDVPSKVGKCVKVYTHKRRKSIDDIKNKLTDVNSIIQNPPSTDCIDLLDEPSTNDIPVTLLTSLDMESAEYIISLSTENIHSVVGTTLTEQHTLNTCKKIEQIIEYNTQQDSLNKIELDTENSEASNYTKPILRRSLRLNQQEMEETINNNEAVKDLQEKEKHFKKSNFSNRAELCIKKKRKIKVTDRKVPEQAIHNVMQPIRKTFNNSRRNAEKLIVRKNNKSTLSNKEKDEQTVKITNKLKCGISEATEIDSIFTLPKLNTIEHINRALWGDMSDFPEDYENKVNLMECTPNTEIPFAVGLLPLRTALEKMQATPDYQPRKTRSSVAPIRQDIDNLKRKNCTHLGKVTDSKKQNTCINPPKENAKAVCHIRIRTAPSQYVRNRKKYLSTDVNTLEPPTIINKH</sequence>
<keyword evidence="2" id="KW-0539">Nucleus</keyword>
<name>A0A6P8NS31_9HYME</name>
<accession>A0A6P8NS31</accession>
<gene>
    <name evidence="5" type="primary">LOC117214962</name>
</gene>
<keyword evidence="4" id="KW-1185">Reference proteome</keyword>